<name>A0AAQ3TAD1_PASNO</name>
<reference evidence="2 3" key="1">
    <citation type="submission" date="2024-02" db="EMBL/GenBank/DDBJ databases">
        <title>High-quality chromosome-scale genome assembly of Pensacola bahiagrass (Paspalum notatum Flugge var. saurae).</title>
        <authorList>
            <person name="Vega J.M."/>
            <person name="Podio M."/>
            <person name="Orjuela J."/>
            <person name="Siena L.A."/>
            <person name="Pessino S.C."/>
            <person name="Combes M.C."/>
            <person name="Mariac C."/>
            <person name="Albertini E."/>
            <person name="Pupilli F."/>
            <person name="Ortiz J.P.A."/>
            <person name="Leblanc O."/>
        </authorList>
    </citation>
    <scope>NUCLEOTIDE SEQUENCE [LARGE SCALE GENOMIC DNA]</scope>
    <source>
        <strain evidence="2">R1</strain>
        <tissue evidence="2">Leaf</tissue>
    </source>
</reference>
<dbReference type="Proteomes" id="UP001341281">
    <property type="component" value="Chromosome 04"/>
</dbReference>
<keyword evidence="3" id="KW-1185">Reference proteome</keyword>
<dbReference type="EMBL" id="CP144748">
    <property type="protein sequence ID" value="WVZ69873.1"/>
    <property type="molecule type" value="Genomic_DNA"/>
</dbReference>
<gene>
    <name evidence="2" type="ORF">U9M48_018594</name>
</gene>
<evidence type="ECO:0000313" key="2">
    <source>
        <dbReference type="EMBL" id="WVZ69873.1"/>
    </source>
</evidence>
<accession>A0AAQ3TAD1</accession>
<evidence type="ECO:0000313" key="3">
    <source>
        <dbReference type="Proteomes" id="UP001341281"/>
    </source>
</evidence>
<evidence type="ECO:0000256" key="1">
    <source>
        <dbReference type="SAM" id="MobiDB-lite"/>
    </source>
</evidence>
<dbReference type="AlphaFoldDB" id="A0AAQ3TAD1"/>
<sequence>MAIVPNTTCLLQDYYDMGNCRFAKWVDPSNHQHIEEYISYLKDRIHELEGKVKSLEEDEDKKTPLVVSLEDDPLCPDPFCKCPYHPRSDWPPKSPPSGGHGFYEEGGSSHFPSAHYG</sequence>
<proteinExistence type="predicted"/>
<feature type="region of interest" description="Disordered" evidence="1">
    <location>
        <begin position="90"/>
        <end position="117"/>
    </location>
</feature>
<protein>
    <submittedName>
        <fullName evidence="2">Uncharacterized protein</fullName>
    </submittedName>
</protein>
<organism evidence="2 3">
    <name type="scientific">Paspalum notatum var. saurae</name>
    <dbReference type="NCBI Taxonomy" id="547442"/>
    <lineage>
        <taxon>Eukaryota</taxon>
        <taxon>Viridiplantae</taxon>
        <taxon>Streptophyta</taxon>
        <taxon>Embryophyta</taxon>
        <taxon>Tracheophyta</taxon>
        <taxon>Spermatophyta</taxon>
        <taxon>Magnoliopsida</taxon>
        <taxon>Liliopsida</taxon>
        <taxon>Poales</taxon>
        <taxon>Poaceae</taxon>
        <taxon>PACMAD clade</taxon>
        <taxon>Panicoideae</taxon>
        <taxon>Andropogonodae</taxon>
        <taxon>Paspaleae</taxon>
        <taxon>Paspalinae</taxon>
        <taxon>Paspalum</taxon>
    </lineage>
</organism>